<evidence type="ECO:0000313" key="2">
    <source>
        <dbReference type="EMBL" id="KAK5935281.1"/>
    </source>
</evidence>
<keyword evidence="3" id="KW-1185">Reference proteome</keyword>
<evidence type="ECO:0000256" key="1">
    <source>
        <dbReference type="SAM" id="MobiDB-lite"/>
    </source>
</evidence>
<proteinExistence type="predicted"/>
<gene>
    <name evidence="2" type="ORF">CgunFtcFv8_020656</name>
</gene>
<organism evidence="2 3">
    <name type="scientific">Champsocephalus gunnari</name>
    <name type="common">Mackerel icefish</name>
    <dbReference type="NCBI Taxonomy" id="52237"/>
    <lineage>
        <taxon>Eukaryota</taxon>
        <taxon>Metazoa</taxon>
        <taxon>Chordata</taxon>
        <taxon>Craniata</taxon>
        <taxon>Vertebrata</taxon>
        <taxon>Euteleostomi</taxon>
        <taxon>Actinopterygii</taxon>
        <taxon>Neopterygii</taxon>
        <taxon>Teleostei</taxon>
        <taxon>Neoteleostei</taxon>
        <taxon>Acanthomorphata</taxon>
        <taxon>Eupercaria</taxon>
        <taxon>Perciformes</taxon>
        <taxon>Notothenioidei</taxon>
        <taxon>Channichthyidae</taxon>
        <taxon>Champsocephalus</taxon>
    </lineage>
</organism>
<protein>
    <submittedName>
        <fullName evidence="2">Uncharacterized protein</fullName>
    </submittedName>
</protein>
<reference evidence="2 3" key="1">
    <citation type="journal article" date="2023" name="Mol. Biol. Evol.">
        <title>Genomics of Secondarily Temperate Adaptation in the Only Non-Antarctic Icefish.</title>
        <authorList>
            <person name="Rivera-Colon A.G."/>
            <person name="Rayamajhi N."/>
            <person name="Minhas B.F."/>
            <person name="Madrigal G."/>
            <person name="Bilyk K.T."/>
            <person name="Yoon V."/>
            <person name="Hune M."/>
            <person name="Gregory S."/>
            <person name="Cheng C.H.C."/>
            <person name="Catchen J.M."/>
        </authorList>
    </citation>
    <scope>NUCLEOTIDE SEQUENCE [LARGE SCALE GENOMIC DNA]</scope>
    <source>
        <tissue evidence="2">White muscle</tissue>
    </source>
</reference>
<sequence length="84" mass="9389">MERRGGAMGVMAEMEGVLKGVLRGVQDDRLGRPTPERFHKSRVSKQGSVSGKQENLNEAHHLLAEHGYCCLLEGKRLEREKSTD</sequence>
<dbReference type="AlphaFoldDB" id="A0AAN8E547"/>
<feature type="compositionally biased region" description="Basic and acidic residues" evidence="1">
    <location>
        <begin position="25"/>
        <end position="38"/>
    </location>
</feature>
<dbReference type="Proteomes" id="UP001331515">
    <property type="component" value="Unassembled WGS sequence"/>
</dbReference>
<accession>A0AAN8E547</accession>
<evidence type="ECO:0000313" key="3">
    <source>
        <dbReference type="Proteomes" id="UP001331515"/>
    </source>
</evidence>
<feature type="region of interest" description="Disordered" evidence="1">
    <location>
        <begin position="25"/>
        <end position="52"/>
    </location>
</feature>
<dbReference type="EMBL" id="JAURVH010001513">
    <property type="protein sequence ID" value="KAK5935281.1"/>
    <property type="molecule type" value="Genomic_DNA"/>
</dbReference>
<name>A0AAN8E547_CHAGU</name>
<comment type="caution">
    <text evidence="2">The sequence shown here is derived from an EMBL/GenBank/DDBJ whole genome shotgun (WGS) entry which is preliminary data.</text>
</comment>